<accession>A0ABR1Y6J5</accession>
<feature type="compositionally biased region" description="Basic and acidic residues" evidence="1">
    <location>
        <begin position="501"/>
        <end position="521"/>
    </location>
</feature>
<dbReference type="EMBL" id="JBBWUH010000001">
    <property type="protein sequence ID" value="KAK8177415.1"/>
    <property type="molecule type" value="Genomic_DNA"/>
</dbReference>
<feature type="compositionally biased region" description="Basic residues" evidence="1">
    <location>
        <begin position="450"/>
        <end position="460"/>
    </location>
</feature>
<sequence length="521" mass="60926">MALVQRSSAPPNVQLPPEYMNIRMRKDEKFKDFYWRVRTLEEKLGFQPDGPDHQATIELWLSRLTANLFHKLRIDSKDTLQFETVYHLFERCCSIECQDRVNETRQMMSARFQFNKAKNWALFEAEVDKREKLLGYFDIDDPEELSERRRIDSWLVRLLPAELESLRLYANGLESIKTEQELLECLRQVEFGQKCEALVLNPRLSRYWWEIKLKNMAPQQEAATQSLDNEGKRQKSLAPGGHDGEQEQEATVPAVKEKSRRKEKSRCAREDSFSSSSSSSPRVVEGKNCTGYYYTEEVDENVALPPTFKDKSRRNKKSRHAQEEDEEDEEKPSPPAVKEKTQKRKKSHKIKEEVDEQVALPPVVEAKPRKLKKRVHFEDDDDEVEDPPPTFKDKARRRKSHKAEVDEEEAASAPVVKKKSRKGNKSRKAKEEEEEDDDDEQYISSPVVKQKSRKSKKTRRQVGDFDEQLASPPATKHKSRKRKRSHVEVDSDEAEADSSDVDEKPRKRKKILSERREKRRG</sequence>
<feature type="compositionally biased region" description="Acidic residues" evidence="1">
    <location>
        <begin position="432"/>
        <end position="441"/>
    </location>
</feature>
<keyword evidence="3" id="KW-1185">Reference proteome</keyword>
<feature type="compositionally biased region" description="Acidic residues" evidence="1">
    <location>
        <begin position="490"/>
        <end position="500"/>
    </location>
</feature>
<feature type="region of interest" description="Disordered" evidence="1">
    <location>
        <begin position="220"/>
        <end position="286"/>
    </location>
</feature>
<feature type="compositionally biased region" description="Basic residues" evidence="1">
    <location>
        <begin position="475"/>
        <end position="485"/>
    </location>
</feature>
<evidence type="ECO:0000313" key="2">
    <source>
        <dbReference type="EMBL" id="KAK8177415.1"/>
    </source>
</evidence>
<proteinExistence type="predicted"/>
<evidence type="ECO:0000256" key="1">
    <source>
        <dbReference type="SAM" id="MobiDB-lite"/>
    </source>
</evidence>
<protein>
    <submittedName>
        <fullName evidence="2">Uncharacterized protein</fullName>
    </submittedName>
</protein>
<evidence type="ECO:0000313" key="3">
    <source>
        <dbReference type="Proteomes" id="UP001456524"/>
    </source>
</evidence>
<feature type="region of interest" description="Disordered" evidence="1">
    <location>
        <begin position="304"/>
        <end position="521"/>
    </location>
</feature>
<reference evidence="2 3" key="1">
    <citation type="journal article" date="2022" name="G3 (Bethesda)">
        <title>Enemy or ally: a genomic approach to elucidate the lifestyle of Phyllosticta citrichinaensis.</title>
        <authorList>
            <person name="Buijs V.A."/>
            <person name="Groenewald J.Z."/>
            <person name="Haridas S."/>
            <person name="LaButti K.M."/>
            <person name="Lipzen A."/>
            <person name="Martin F.M."/>
            <person name="Barry K."/>
            <person name="Grigoriev I.V."/>
            <person name="Crous P.W."/>
            <person name="Seidl M.F."/>
        </authorList>
    </citation>
    <scope>NUCLEOTIDE SEQUENCE [LARGE SCALE GENOMIC DNA]</scope>
    <source>
        <strain evidence="2 3">CBS 129764</strain>
    </source>
</reference>
<gene>
    <name evidence="2" type="ORF">IWX90DRAFT_19073</name>
</gene>
<name>A0ABR1Y6J5_9PEZI</name>
<dbReference type="Proteomes" id="UP001456524">
    <property type="component" value="Unassembled WGS sequence"/>
</dbReference>
<feature type="compositionally biased region" description="Basic residues" evidence="1">
    <location>
        <begin position="416"/>
        <end position="428"/>
    </location>
</feature>
<comment type="caution">
    <text evidence="2">The sequence shown here is derived from an EMBL/GenBank/DDBJ whole genome shotgun (WGS) entry which is preliminary data.</text>
</comment>
<organism evidence="2 3">
    <name type="scientific">Phyllosticta citrichinensis</name>
    <dbReference type="NCBI Taxonomy" id="1130410"/>
    <lineage>
        <taxon>Eukaryota</taxon>
        <taxon>Fungi</taxon>
        <taxon>Dikarya</taxon>
        <taxon>Ascomycota</taxon>
        <taxon>Pezizomycotina</taxon>
        <taxon>Dothideomycetes</taxon>
        <taxon>Dothideomycetes incertae sedis</taxon>
        <taxon>Botryosphaeriales</taxon>
        <taxon>Phyllostictaceae</taxon>
        <taxon>Phyllosticta</taxon>
    </lineage>
</organism>